<dbReference type="EMBL" id="CM001403">
    <property type="protein sequence ID" value="EHQ29288.1"/>
    <property type="molecule type" value="Genomic_DNA"/>
</dbReference>
<dbReference type="PROSITE" id="PS51257">
    <property type="entry name" value="PROKAR_LIPOPROTEIN"/>
    <property type="match status" value="1"/>
</dbReference>
<keyword evidence="1" id="KW-0732">Signal</keyword>
<feature type="signal peptide" evidence="1">
    <location>
        <begin position="1"/>
        <end position="20"/>
    </location>
</feature>
<feature type="chain" id="PRO_5003557017" description="Viral A-type inclusion protein" evidence="1">
    <location>
        <begin position="21"/>
        <end position="137"/>
    </location>
</feature>
<organism evidence="2 3">
    <name type="scientific">Mucilaginibacter paludis DSM 18603</name>
    <dbReference type="NCBI Taxonomy" id="714943"/>
    <lineage>
        <taxon>Bacteria</taxon>
        <taxon>Pseudomonadati</taxon>
        <taxon>Bacteroidota</taxon>
        <taxon>Sphingobacteriia</taxon>
        <taxon>Sphingobacteriales</taxon>
        <taxon>Sphingobacteriaceae</taxon>
        <taxon>Mucilaginibacter</taxon>
    </lineage>
</organism>
<evidence type="ECO:0000313" key="3">
    <source>
        <dbReference type="Proteomes" id="UP000002774"/>
    </source>
</evidence>
<accession>H1Y3D3</accession>
<evidence type="ECO:0000256" key="1">
    <source>
        <dbReference type="SAM" id="SignalP"/>
    </source>
</evidence>
<dbReference type="Proteomes" id="UP000002774">
    <property type="component" value="Chromosome"/>
</dbReference>
<protein>
    <recommendedName>
        <fullName evidence="4">Viral A-type inclusion protein</fullName>
    </recommendedName>
</protein>
<proteinExistence type="predicted"/>
<sequence>MNKLVYIAVSVLMLSACANAKKEEKVLQKEVLDSHEKVMANDEKAMINKMKLDTLIKKADSLKLNKQEAVELSNKLVYADEKMSDWMGKLSLDNSGKNHDDIMKYWEAQKIQVKQIDSMLVDATAQSEAYLQKNVKK</sequence>
<dbReference type="HOGENOM" id="CLU_138484_0_0_10"/>
<evidence type="ECO:0008006" key="4">
    <source>
        <dbReference type="Google" id="ProtNLM"/>
    </source>
</evidence>
<dbReference type="STRING" id="714943.Mucpa_5213"/>
<dbReference type="OrthoDB" id="1436925at2"/>
<reference evidence="2" key="1">
    <citation type="submission" date="2011-09" db="EMBL/GenBank/DDBJ databases">
        <title>The permanent draft genome of Mucilaginibacter paludis DSM 18603.</title>
        <authorList>
            <consortium name="US DOE Joint Genome Institute (JGI-PGF)"/>
            <person name="Lucas S."/>
            <person name="Han J."/>
            <person name="Lapidus A."/>
            <person name="Bruce D."/>
            <person name="Goodwin L."/>
            <person name="Pitluck S."/>
            <person name="Peters L."/>
            <person name="Kyrpides N."/>
            <person name="Mavromatis K."/>
            <person name="Ivanova N."/>
            <person name="Mikhailova N."/>
            <person name="Held B."/>
            <person name="Detter J.C."/>
            <person name="Tapia R."/>
            <person name="Han C."/>
            <person name="Land M."/>
            <person name="Hauser L."/>
            <person name="Markowitz V."/>
            <person name="Cheng J.-F."/>
            <person name="Hugenholtz P."/>
            <person name="Woyke T."/>
            <person name="Wu D."/>
            <person name="Tindall B."/>
            <person name="Brambilla E."/>
            <person name="Klenk H.-P."/>
            <person name="Eisen J.A."/>
        </authorList>
    </citation>
    <scope>NUCLEOTIDE SEQUENCE [LARGE SCALE GENOMIC DNA]</scope>
    <source>
        <strain evidence="2">DSM 18603</strain>
    </source>
</reference>
<dbReference type="RefSeq" id="WP_008510393.1">
    <property type="nucleotide sequence ID" value="NZ_CM001403.1"/>
</dbReference>
<dbReference type="AlphaFoldDB" id="H1Y3D3"/>
<name>H1Y3D3_9SPHI</name>
<gene>
    <name evidence="2" type="ORF">Mucpa_5213</name>
</gene>
<evidence type="ECO:0000313" key="2">
    <source>
        <dbReference type="EMBL" id="EHQ29288.1"/>
    </source>
</evidence>
<keyword evidence="3" id="KW-1185">Reference proteome</keyword>